<keyword evidence="3" id="KW-1185">Reference proteome</keyword>
<protein>
    <submittedName>
        <fullName evidence="2">Uncharacterized protein</fullName>
    </submittedName>
</protein>
<comment type="caution">
    <text evidence="2">The sequence shown here is derived from an EMBL/GenBank/DDBJ whole genome shotgun (WGS) entry which is preliminary data.</text>
</comment>
<evidence type="ECO:0000256" key="1">
    <source>
        <dbReference type="SAM" id="MobiDB-lite"/>
    </source>
</evidence>
<reference evidence="2" key="1">
    <citation type="journal article" date="2023" name="G3 (Bethesda)">
        <title>A reference genome for the long-term kleptoplast-retaining sea slug Elysia crispata morphotype clarki.</title>
        <authorList>
            <person name="Eastman K.E."/>
            <person name="Pendleton A.L."/>
            <person name="Shaikh M.A."/>
            <person name="Suttiyut T."/>
            <person name="Ogas R."/>
            <person name="Tomko P."/>
            <person name="Gavelis G."/>
            <person name="Widhalm J.R."/>
            <person name="Wisecaver J.H."/>
        </authorList>
    </citation>
    <scope>NUCLEOTIDE SEQUENCE</scope>
    <source>
        <strain evidence="2">ECLA1</strain>
    </source>
</reference>
<dbReference type="Proteomes" id="UP001283361">
    <property type="component" value="Unassembled WGS sequence"/>
</dbReference>
<name>A0AAE1DRR2_9GAST</name>
<feature type="region of interest" description="Disordered" evidence="1">
    <location>
        <begin position="75"/>
        <end position="96"/>
    </location>
</feature>
<accession>A0AAE1DRR2</accession>
<proteinExistence type="predicted"/>
<dbReference type="AlphaFoldDB" id="A0AAE1DRR2"/>
<dbReference type="EMBL" id="JAWDGP010002798">
    <property type="protein sequence ID" value="KAK3779880.1"/>
    <property type="molecule type" value="Genomic_DNA"/>
</dbReference>
<gene>
    <name evidence="2" type="ORF">RRG08_020225</name>
</gene>
<evidence type="ECO:0000313" key="3">
    <source>
        <dbReference type="Proteomes" id="UP001283361"/>
    </source>
</evidence>
<feature type="region of interest" description="Disordered" evidence="1">
    <location>
        <begin position="17"/>
        <end position="53"/>
    </location>
</feature>
<feature type="compositionally biased region" description="Basic and acidic residues" evidence="1">
    <location>
        <begin position="85"/>
        <end position="96"/>
    </location>
</feature>
<evidence type="ECO:0000313" key="2">
    <source>
        <dbReference type="EMBL" id="KAK3779880.1"/>
    </source>
</evidence>
<feature type="compositionally biased region" description="Polar residues" evidence="1">
    <location>
        <begin position="19"/>
        <end position="30"/>
    </location>
</feature>
<sequence length="96" mass="10463">MGSGLWGINPLFISENARPAQSSSRVTPPSTEYREASEDPPSDVAASHQSSNRSQVLAPLLYNRMMDRSLSVLPKPDGGLLSVLARDHEEAEDEKL</sequence>
<organism evidence="2 3">
    <name type="scientific">Elysia crispata</name>
    <name type="common">lettuce slug</name>
    <dbReference type="NCBI Taxonomy" id="231223"/>
    <lineage>
        <taxon>Eukaryota</taxon>
        <taxon>Metazoa</taxon>
        <taxon>Spiralia</taxon>
        <taxon>Lophotrochozoa</taxon>
        <taxon>Mollusca</taxon>
        <taxon>Gastropoda</taxon>
        <taxon>Heterobranchia</taxon>
        <taxon>Euthyneura</taxon>
        <taxon>Panpulmonata</taxon>
        <taxon>Sacoglossa</taxon>
        <taxon>Placobranchoidea</taxon>
        <taxon>Plakobranchidae</taxon>
        <taxon>Elysia</taxon>
    </lineage>
</organism>